<dbReference type="GO" id="GO:0004641">
    <property type="term" value="F:phosphoribosylformylglycinamidine cyclo-ligase activity"/>
    <property type="evidence" value="ECO:0007669"/>
    <property type="project" value="UniProtKB-UniRule"/>
</dbReference>
<dbReference type="SUPFAM" id="SSF55326">
    <property type="entry name" value="PurM N-terminal domain-like"/>
    <property type="match status" value="1"/>
</dbReference>
<evidence type="ECO:0000256" key="14">
    <source>
        <dbReference type="ARBA" id="ARBA00049057"/>
    </source>
</evidence>
<dbReference type="GO" id="GO:0006189">
    <property type="term" value="P:'de novo' IMP biosynthetic process"/>
    <property type="evidence" value="ECO:0007669"/>
    <property type="project" value="UniProtKB-UniRule"/>
</dbReference>
<evidence type="ECO:0000256" key="3">
    <source>
        <dbReference type="ARBA" id="ARBA00010280"/>
    </source>
</evidence>
<evidence type="ECO:0000259" key="16">
    <source>
        <dbReference type="Pfam" id="PF00586"/>
    </source>
</evidence>
<dbReference type="PANTHER" id="PTHR10520:SF12">
    <property type="entry name" value="TRIFUNCTIONAL PURINE BIOSYNTHETIC PROTEIN ADENOSINE-3"/>
    <property type="match status" value="1"/>
</dbReference>
<reference evidence="18 19" key="1">
    <citation type="submission" date="2019-11" db="EMBL/GenBank/DDBJ databases">
        <title>Lactobacillus sp. nov. CRM56-3, isolated from fermented tea leaves.</title>
        <authorList>
            <person name="Phuengjayaem S."/>
            <person name="Tanasupawat S."/>
        </authorList>
    </citation>
    <scope>NUCLEOTIDE SEQUENCE [LARGE SCALE GENOMIC DNA]</scope>
    <source>
        <strain evidence="18 19">CRM56-3</strain>
    </source>
</reference>
<sequence>MTSQYEEAGVNIHAGEEAVDSIKAAVSQTQNSNVLAGLGGFGAEYELTSELGGIKEPVLISGTDGVGTKLMLAVEADKHDTIGIDLVAMCANDVLAQGAKPLFFLDYIGVGQLDPGRVTVLVKGIAKGCKQAGLALIGGEMAEMPGIYHDQDYDLSGFAVGLADKSKLLGSMKVQAGDHLIGLTSSGVHSNGYSLVRKIIADAQLDVNATYDGLQQSLISTLLTPTKLYFADVYPLIQAGQLHAAANITGGGLADNLGRMIPDNLTATVDPASWEVPTIFQILQTAGHVSTSEMRRVFNMGIGMVLIVGDEELTAVQAALDKQQTGYQMIGEVVKRREHAVEYAN</sequence>
<evidence type="ECO:0000313" key="18">
    <source>
        <dbReference type="EMBL" id="MTV83050.1"/>
    </source>
</evidence>
<feature type="domain" description="PurM-like N-terminal" evidence="16">
    <location>
        <begin position="59"/>
        <end position="162"/>
    </location>
</feature>
<dbReference type="InterPro" id="IPR016188">
    <property type="entry name" value="PurM-like_N"/>
</dbReference>
<evidence type="ECO:0000256" key="12">
    <source>
        <dbReference type="ARBA" id="ARBA00032931"/>
    </source>
</evidence>
<dbReference type="SUPFAM" id="SSF56042">
    <property type="entry name" value="PurM C-terminal domain-like"/>
    <property type="match status" value="1"/>
</dbReference>
<keyword evidence="8 15" id="KW-0547">Nucleotide-binding</keyword>
<evidence type="ECO:0000259" key="17">
    <source>
        <dbReference type="Pfam" id="PF02769"/>
    </source>
</evidence>
<keyword evidence="10 15" id="KW-0067">ATP-binding</keyword>
<evidence type="ECO:0000256" key="6">
    <source>
        <dbReference type="ARBA" id="ARBA00022490"/>
    </source>
</evidence>
<comment type="catalytic activity">
    <reaction evidence="14 15">
        <text>2-formamido-N(1)-(5-O-phospho-beta-D-ribosyl)acetamidine + ATP = 5-amino-1-(5-phospho-beta-D-ribosyl)imidazole + ADP + phosphate + H(+)</text>
        <dbReference type="Rhea" id="RHEA:23032"/>
        <dbReference type="ChEBI" id="CHEBI:15378"/>
        <dbReference type="ChEBI" id="CHEBI:30616"/>
        <dbReference type="ChEBI" id="CHEBI:43474"/>
        <dbReference type="ChEBI" id="CHEBI:137981"/>
        <dbReference type="ChEBI" id="CHEBI:147287"/>
        <dbReference type="ChEBI" id="CHEBI:456216"/>
        <dbReference type="EC" id="6.3.3.1"/>
    </reaction>
</comment>
<dbReference type="FunFam" id="3.90.650.10:FF:000011">
    <property type="entry name" value="Phosphoribosylformylglycinamidine cyclo-ligase"/>
    <property type="match status" value="1"/>
</dbReference>
<dbReference type="Pfam" id="PF02769">
    <property type="entry name" value="AIRS_C"/>
    <property type="match status" value="1"/>
</dbReference>
<dbReference type="CDD" id="cd02196">
    <property type="entry name" value="PurM"/>
    <property type="match status" value="1"/>
</dbReference>
<organism evidence="18 19">
    <name type="scientific">Secundilactobacillus folii</name>
    <dbReference type="NCBI Taxonomy" id="2678357"/>
    <lineage>
        <taxon>Bacteria</taxon>
        <taxon>Bacillati</taxon>
        <taxon>Bacillota</taxon>
        <taxon>Bacilli</taxon>
        <taxon>Lactobacillales</taxon>
        <taxon>Lactobacillaceae</taxon>
        <taxon>Secundilactobacillus</taxon>
    </lineage>
</organism>
<gene>
    <name evidence="15" type="primary">purM</name>
    <name evidence="18" type="ORF">GM612_10475</name>
</gene>
<dbReference type="EMBL" id="WNJO01000015">
    <property type="protein sequence ID" value="MTV83050.1"/>
    <property type="molecule type" value="Genomic_DNA"/>
</dbReference>
<protein>
    <recommendedName>
        <fullName evidence="5 15">Phosphoribosylformylglycinamidine cyclo-ligase</fullName>
        <ecNumber evidence="4 15">6.3.3.1</ecNumber>
    </recommendedName>
    <alternativeName>
        <fullName evidence="12 15">AIR synthase</fullName>
    </alternativeName>
    <alternativeName>
        <fullName evidence="13 15">AIRS</fullName>
    </alternativeName>
    <alternativeName>
        <fullName evidence="11 15">Phosphoribosyl-aminoimidazole synthetase</fullName>
    </alternativeName>
</protein>
<evidence type="ECO:0000256" key="11">
    <source>
        <dbReference type="ARBA" id="ARBA00031908"/>
    </source>
</evidence>
<dbReference type="NCBIfam" id="TIGR00878">
    <property type="entry name" value="purM"/>
    <property type="match status" value="1"/>
</dbReference>
<comment type="subcellular location">
    <subcellularLocation>
        <location evidence="1 15">Cytoplasm</location>
    </subcellularLocation>
</comment>
<evidence type="ECO:0000256" key="8">
    <source>
        <dbReference type="ARBA" id="ARBA00022741"/>
    </source>
</evidence>
<proteinExistence type="inferred from homology"/>
<dbReference type="InterPro" id="IPR010918">
    <property type="entry name" value="PurM-like_C_dom"/>
</dbReference>
<evidence type="ECO:0000256" key="15">
    <source>
        <dbReference type="HAMAP-Rule" id="MF_00741"/>
    </source>
</evidence>
<dbReference type="Gene3D" id="3.90.650.10">
    <property type="entry name" value="PurM-like C-terminal domain"/>
    <property type="match status" value="1"/>
</dbReference>
<keyword evidence="6 15" id="KW-0963">Cytoplasm</keyword>
<accession>A0A7X2XXS3</accession>
<evidence type="ECO:0000256" key="9">
    <source>
        <dbReference type="ARBA" id="ARBA00022755"/>
    </source>
</evidence>
<keyword evidence="7 15" id="KW-0436">Ligase</keyword>
<comment type="caution">
    <text evidence="18">The sequence shown here is derived from an EMBL/GenBank/DDBJ whole genome shotgun (WGS) entry which is preliminary data.</text>
</comment>
<evidence type="ECO:0000256" key="5">
    <source>
        <dbReference type="ARBA" id="ARBA00020367"/>
    </source>
</evidence>
<dbReference type="PANTHER" id="PTHR10520">
    <property type="entry name" value="TRIFUNCTIONAL PURINE BIOSYNTHETIC PROTEIN ADENOSINE-3-RELATED"/>
    <property type="match status" value="1"/>
</dbReference>
<dbReference type="Gene3D" id="3.30.1330.10">
    <property type="entry name" value="PurM-like, N-terminal domain"/>
    <property type="match status" value="1"/>
</dbReference>
<dbReference type="UniPathway" id="UPA00074">
    <property type="reaction ID" value="UER00129"/>
</dbReference>
<dbReference type="AlphaFoldDB" id="A0A7X2XXS3"/>
<evidence type="ECO:0000256" key="2">
    <source>
        <dbReference type="ARBA" id="ARBA00004686"/>
    </source>
</evidence>
<dbReference type="Proteomes" id="UP000466388">
    <property type="component" value="Unassembled WGS sequence"/>
</dbReference>
<dbReference type="InterPro" id="IPR004733">
    <property type="entry name" value="PurM_cligase"/>
</dbReference>
<feature type="domain" description="PurM-like C-terminal" evidence="17">
    <location>
        <begin position="175"/>
        <end position="342"/>
    </location>
</feature>
<evidence type="ECO:0000256" key="4">
    <source>
        <dbReference type="ARBA" id="ARBA00013047"/>
    </source>
</evidence>
<dbReference type="HAMAP" id="MF_00741">
    <property type="entry name" value="AIRS"/>
    <property type="match status" value="1"/>
</dbReference>
<name>A0A7X2XXS3_9LACO</name>
<evidence type="ECO:0000313" key="19">
    <source>
        <dbReference type="Proteomes" id="UP000466388"/>
    </source>
</evidence>
<dbReference type="GO" id="GO:0005829">
    <property type="term" value="C:cytosol"/>
    <property type="evidence" value="ECO:0007669"/>
    <property type="project" value="TreeGrafter"/>
</dbReference>
<dbReference type="GO" id="GO:0005524">
    <property type="term" value="F:ATP binding"/>
    <property type="evidence" value="ECO:0007669"/>
    <property type="project" value="UniProtKB-KW"/>
</dbReference>
<comment type="similarity">
    <text evidence="3 15">Belongs to the AIR synthase family.</text>
</comment>
<dbReference type="Pfam" id="PF00586">
    <property type="entry name" value="AIRS"/>
    <property type="match status" value="1"/>
</dbReference>
<evidence type="ECO:0000256" key="13">
    <source>
        <dbReference type="ARBA" id="ARBA00033093"/>
    </source>
</evidence>
<comment type="pathway">
    <text evidence="2 15">Purine metabolism; IMP biosynthesis via de novo pathway; 5-amino-1-(5-phospho-D-ribosyl)imidazole from N(2)-formyl-N(1)-(5-phospho-D-ribosyl)glycinamide: step 2/2.</text>
</comment>
<evidence type="ECO:0000256" key="10">
    <source>
        <dbReference type="ARBA" id="ARBA00022840"/>
    </source>
</evidence>
<dbReference type="InterPro" id="IPR036921">
    <property type="entry name" value="PurM-like_N_sf"/>
</dbReference>
<dbReference type="RefSeq" id="WP_155432313.1">
    <property type="nucleotide sequence ID" value="NZ_WNJO01000015.1"/>
</dbReference>
<dbReference type="FunFam" id="3.30.1330.10:FF:000001">
    <property type="entry name" value="Phosphoribosylformylglycinamidine cyclo-ligase"/>
    <property type="match status" value="1"/>
</dbReference>
<keyword evidence="9 15" id="KW-0658">Purine biosynthesis</keyword>
<dbReference type="GO" id="GO:0004637">
    <property type="term" value="F:phosphoribosylamine-glycine ligase activity"/>
    <property type="evidence" value="ECO:0007669"/>
    <property type="project" value="TreeGrafter"/>
</dbReference>
<dbReference type="InterPro" id="IPR036676">
    <property type="entry name" value="PurM-like_C_sf"/>
</dbReference>
<evidence type="ECO:0000256" key="7">
    <source>
        <dbReference type="ARBA" id="ARBA00022598"/>
    </source>
</evidence>
<dbReference type="GO" id="GO:0046084">
    <property type="term" value="P:adenine biosynthetic process"/>
    <property type="evidence" value="ECO:0007669"/>
    <property type="project" value="TreeGrafter"/>
</dbReference>
<evidence type="ECO:0000256" key="1">
    <source>
        <dbReference type="ARBA" id="ARBA00004496"/>
    </source>
</evidence>
<dbReference type="EC" id="6.3.3.1" evidence="4 15"/>
<keyword evidence="19" id="KW-1185">Reference proteome</keyword>